<dbReference type="InterPro" id="IPR045945">
    <property type="entry name" value="DUF6365"/>
</dbReference>
<dbReference type="EMBL" id="CP063304">
    <property type="protein sequence ID" value="QOV19224.1"/>
    <property type="molecule type" value="Genomic_DNA"/>
</dbReference>
<organism evidence="1 2">
    <name type="scientific">Blautia liquoris</name>
    <dbReference type="NCBI Taxonomy" id="2779518"/>
    <lineage>
        <taxon>Bacteria</taxon>
        <taxon>Bacillati</taxon>
        <taxon>Bacillota</taxon>
        <taxon>Clostridia</taxon>
        <taxon>Lachnospirales</taxon>
        <taxon>Lachnospiraceae</taxon>
        <taxon>Blautia</taxon>
    </lineage>
</organism>
<name>A0A7M2RGS8_9FIRM</name>
<evidence type="ECO:0000313" key="1">
    <source>
        <dbReference type="EMBL" id="QOV19224.1"/>
    </source>
</evidence>
<sequence length="387" mass="45208">MKILFIVTSYWAIGEMEIAVQFAKGLANPQDVLFWVPRKHENYVKTKGFQTVSLYFNMVKLNKIMLENIQNSFAPDFVVLSDYLNYVFCEKHYGLTLDDLDYFTGTIGGFDLYNQVENPRRMDTYGFQSKLTTVDERIKFILHPCPLLEGDVTNENKNRFAVRLVDKLTLRSKEEKENVKKALGINIEQKVILITNAQWQSTYRKYERAVSFVEKAERYFQAILEELSKDYYVVVIGKENEADSNIHYLPSVSPDTFDKYIDATDLFLSRNIISTSFAKVILKGILGVVLINSSVDEDAYKCKTFPVGWYDYIAPLESKSLYFQCFKQYEMFEQSDCIIKIKELFCEPQDQKVLKKYHEQLKKLKNAQDIFNELERKSVDGRDNDSY</sequence>
<protein>
    <submittedName>
        <fullName evidence="1">Uncharacterized protein</fullName>
    </submittedName>
</protein>
<dbReference type="AlphaFoldDB" id="A0A7M2RGS8"/>
<keyword evidence="2" id="KW-1185">Reference proteome</keyword>
<dbReference type="RefSeq" id="WP_193735571.1">
    <property type="nucleotide sequence ID" value="NZ_CP063304.1"/>
</dbReference>
<accession>A0A7M2RGS8</accession>
<dbReference type="Proteomes" id="UP000593601">
    <property type="component" value="Chromosome"/>
</dbReference>
<dbReference type="Pfam" id="PF19892">
    <property type="entry name" value="DUF6365"/>
    <property type="match status" value="1"/>
</dbReference>
<evidence type="ECO:0000313" key="2">
    <source>
        <dbReference type="Proteomes" id="UP000593601"/>
    </source>
</evidence>
<dbReference type="KEGG" id="bliq:INP51_14945"/>
<reference evidence="1 2" key="1">
    <citation type="submission" date="2020-10" db="EMBL/GenBank/DDBJ databases">
        <title>Blautia liquoris sp.nov., isolated from the mud in a fermentation cellar used for the production of Chinese strong-flavoured liquor.</title>
        <authorList>
            <person name="Lu L."/>
        </authorList>
    </citation>
    <scope>NUCLEOTIDE SEQUENCE [LARGE SCALE GENOMIC DNA]</scope>
    <source>
        <strain evidence="1 2">LZLJ-3</strain>
    </source>
</reference>
<proteinExistence type="predicted"/>
<gene>
    <name evidence="1" type="ORF">INP51_14945</name>
</gene>